<organism evidence="2 3">
    <name type="scientific">Filobacillus milosensis</name>
    <dbReference type="NCBI Taxonomy" id="94137"/>
    <lineage>
        <taxon>Bacteria</taxon>
        <taxon>Bacillati</taxon>
        <taxon>Bacillota</taxon>
        <taxon>Bacilli</taxon>
        <taxon>Bacillales</taxon>
        <taxon>Bacillaceae</taxon>
        <taxon>Filobacillus</taxon>
    </lineage>
</organism>
<dbReference type="EMBL" id="SOPW01000014">
    <property type="protein sequence ID" value="TFB15029.1"/>
    <property type="molecule type" value="Genomic_DNA"/>
</dbReference>
<sequence length="266" mass="30921">MIQYDKNNITVFQSSLYITTTAIIHTDEVIIMTDPNWLPTEVQSIRNYIDKHLGNKKLYIIYTHSDFDHIIGSGAFPESKVISTEELKNNSHKDEAIKKIHKFDQGYYLDRGYDPIYPTVDISVSNDGESINLGDVTLTFYKAPGHTNDGLFTVIEPLGIFLSGDYLSDVEFPFIFSSYNDYLDTMKKADYILKNHNINYHIPGHGFITEDKQEMLNRLNFSQYYLENLMTDSEELEAYCRKKFNFFDGMQSIHFENKKIAKQEYS</sequence>
<keyword evidence="2" id="KW-0378">Hydrolase</keyword>
<dbReference type="PROSITE" id="PS50890">
    <property type="entry name" value="PUA"/>
    <property type="match status" value="1"/>
</dbReference>
<feature type="domain" description="Metallo-beta-lactamase" evidence="1">
    <location>
        <begin position="18"/>
        <end position="205"/>
    </location>
</feature>
<protein>
    <submittedName>
        <fullName evidence="2">MBL fold metallo-hydrolase</fullName>
    </submittedName>
</protein>
<dbReference type="InterPro" id="IPR050855">
    <property type="entry name" value="NDM-1-like"/>
</dbReference>
<dbReference type="PANTHER" id="PTHR42951">
    <property type="entry name" value="METALLO-BETA-LACTAMASE DOMAIN-CONTAINING"/>
    <property type="match status" value="1"/>
</dbReference>
<dbReference type="Proteomes" id="UP000297975">
    <property type="component" value="Unassembled WGS sequence"/>
</dbReference>
<dbReference type="Gene3D" id="3.60.15.10">
    <property type="entry name" value="Ribonuclease Z/Hydroxyacylglutathione hydrolase-like"/>
    <property type="match status" value="1"/>
</dbReference>
<dbReference type="Pfam" id="PF00753">
    <property type="entry name" value="Lactamase_B"/>
    <property type="match status" value="1"/>
</dbReference>
<proteinExistence type="predicted"/>
<dbReference type="GO" id="GO:0016787">
    <property type="term" value="F:hydrolase activity"/>
    <property type="evidence" value="ECO:0007669"/>
    <property type="project" value="UniProtKB-KW"/>
</dbReference>
<dbReference type="AlphaFoldDB" id="A0A4Y8IH51"/>
<dbReference type="RefSeq" id="WP_134340772.1">
    <property type="nucleotide sequence ID" value="NZ_SOPW01000014.1"/>
</dbReference>
<dbReference type="SMART" id="SM00849">
    <property type="entry name" value="Lactamase_B"/>
    <property type="match status" value="1"/>
</dbReference>
<evidence type="ECO:0000313" key="3">
    <source>
        <dbReference type="Proteomes" id="UP000297975"/>
    </source>
</evidence>
<evidence type="ECO:0000259" key="1">
    <source>
        <dbReference type="SMART" id="SM00849"/>
    </source>
</evidence>
<dbReference type="SUPFAM" id="SSF56281">
    <property type="entry name" value="Metallo-hydrolase/oxidoreductase"/>
    <property type="match status" value="1"/>
</dbReference>
<accession>A0A4Y8IH51</accession>
<reference evidence="2 3" key="1">
    <citation type="submission" date="2019-03" db="EMBL/GenBank/DDBJ databases">
        <authorList>
            <person name="He R.-H."/>
        </authorList>
    </citation>
    <scope>NUCLEOTIDE SEQUENCE [LARGE SCALE GENOMIC DNA]</scope>
    <source>
        <strain evidence="3">SH 714</strain>
    </source>
</reference>
<dbReference type="InterPro" id="IPR036866">
    <property type="entry name" value="RibonucZ/Hydroxyglut_hydro"/>
</dbReference>
<dbReference type="OrthoDB" id="420651at2"/>
<comment type="caution">
    <text evidence="2">The sequence shown here is derived from an EMBL/GenBank/DDBJ whole genome shotgun (WGS) entry which is preliminary data.</text>
</comment>
<keyword evidence="3" id="KW-1185">Reference proteome</keyword>
<name>A0A4Y8IH51_9BACI</name>
<evidence type="ECO:0000313" key="2">
    <source>
        <dbReference type="EMBL" id="TFB15029.1"/>
    </source>
</evidence>
<gene>
    <name evidence="2" type="ORF">E3U55_12295</name>
</gene>
<dbReference type="InterPro" id="IPR001279">
    <property type="entry name" value="Metallo-B-lactamas"/>
</dbReference>